<dbReference type="AlphaFoldDB" id="A0A7X0EG48"/>
<protein>
    <submittedName>
        <fullName evidence="1">Uncharacterized protein</fullName>
    </submittedName>
</protein>
<evidence type="ECO:0000313" key="2">
    <source>
        <dbReference type="Proteomes" id="UP000539175"/>
    </source>
</evidence>
<proteinExistence type="predicted"/>
<organism evidence="1 2">
    <name type="scientific">Nitrospirillum iridis</name>
    <dbReference type="NCBI Taxonomy" id="765888"/>
    <lineage>
        <taxon>Bacteria</taxon>
        <taxon>Pseudomonadati</taxon>
        <taxon>Pseudomonadota</taxon>
        <taxon>Alphaproteobacteria</taxon>
        <taxon>Rhodospirillales</taxon>
        <taxon>Azospirillaceae</taxon>
        <taxon>Nitrospirillum</taxon>
    </lineage>
</organism>
<dbReference type="EMBL" id="JACIIZ010000013">
    <property type="protein sequence ID" value="MBB6253756.1"/>
    <property type="molecule type" value="Genomic_DNA"/>
</dbReference>
<keyword evidence="2" id="KW-1185">Reference proteome</keyword>
<evidence type="ECO:0000313" key="1">
    <source>
        <dbReference type="EMBL" id="MBB6253756.1"/>
    </source>
</evidence>
<comment type="caution">
    <text evidence="1">The sequence shown here is derived from an EMBL/GenBank/DDBJ whole genome shotgun (WGS) entry which is preliminary data.</text>
</comment>
<reference evidence="1 2" key="1">
    <citation type="submission" date="2020-08" db="EMBL/GenBank/DDBJ databases">
        <title>Genomic Encyclopedia of Type Strains, Phase IV (KMG-IV): sequencing the most valuable type-strain genomes for metagenomic binning, comparative biology and taxonomic classification.</title>
        <authorList>
            <person name="Goeker M."/>
        </authorList>
    </citation>
    <scope>NUCLEOTIDE SEQUENCE [LARGE SCALE GENOMIC DNA]</scope>
    <source>
        <strain evidence="1 2">DSM 22198</strain>
    </source>
</reference>
<sequence>MAATALHRAWNAAMVADDRYNVVTIDKVKSLVDIDRAIA</sequence>
<name>A0A7X0EG48_9PROT</name>
<dbReference type="Proteomes" id="UP000539175">
    <property type="component" value="Unassembled WGS sequence"/>
</dbReference>
<accession>A0A7X0EG48</accession>
<gene>
    <name evidence="1" type="ORF">FHS74_004332</name>
</gene>